<dbReference type="EMBL" id="JBHTLR010000010">
    <property type="protein sequence ID" value="MFD1217155.1"/>
    <property type="molecule type" value="Genomic_DNA"/>
</dbReference>
<feature type="transmembrane region" description="Helical" evidence="5">
    <location>
        <begin position="185"/>
        <end position="208"/>
    </location>
</feature>
<reference evidence="8" key="1">
    <citation type="journal article" date="2019" name="Int. J. Syst. Evol. Microbiol.">
        <title>The Global Catalogue of Microorganisms (GCM) 10K type strain sequencing project: providing services to taxonomists for standard genome sequencing and annotation.</title>
        <authorList>
            <consortium name="The Broad Institute Genomics Platform"/>
            <consortium name="The Broad Institute Genome Sequencing Center for Infectious Disease"/>
            <person name="Wu L."/>
            <person name="Ma J."/>
        </authorList>
    </citation>
    <scope>NUCLEOTIDE SEQUENCE [LARGE SCALE GENOMIC DNA]</scope>
    <source>
        <strain evidence="8">CCUG 54356</strain>
    </source>
</reference>
<keyword evidence="3 5" id="KW-1133">Transmembrane helix</keyword>
<dbReference type="Pfam" id="PF12698">
    <property type="entry name" value="ABC2_membrane_3"/>
    <property type="match status" value="1"/>
</dbReference>
<gene>
    <name evidence="7" type="ORF">ACFQ2X_11140</name>
</gene>
<evidence type="ECO:0000259" key="6">
    <source>
        <dbReference type="Pfam" id="PF12698"/>
    </source>
</evidence>
<comment type="subcellular location">
    <subcellularLocation>
        <location evidence="1">Membrane</location>
        <topology evidence="1">Multi-pass membrane protein</topology>
    </subcellularLocation>
</comment>
<organism evidence="7 8">
    <name type="scientific">Microbulbifer celer</name>
    <dbReference type="NCBI Taxonomy" id="435905"/>
    <lineage>
        <taxon>Bacteria</taxon>
        <taxon>Pseudomonadati</taxon>
        <taxon>Pseudomonadota</taxon>
        <taxon>Gammaproteobacteria</taxon>
        <taxon>Cellvibrionales</taxon>
        <taxon>Microbulbiferaceae</taxon>
        <taxon>Microbulbifer</taxon>
    </lineage>
</organism>
<dbReference type="PANTHER" id="PTHR43471">
    <property type="entry name" value="ABC TRANSPORTER PERMEASE"/>
    <property type="match status" value="1"/>
</dbReference>
<protein>
    <submittedName>
        <fullName evidence="7">ABC transporter permease</fullName>
    </submittedName>
</protein>
<evidence type="ECO:0000256" key="1">
    <source>
        <dbReference type="ARBA" id="ARBA00004141"/>
    </source>
</evidence>
<feature type="transmembrane region" description="Helical" evidence="5">
    <location>
        <begin position="279"/>
        <end position="302"/>
    </location>
</feature>
<evidence type="ECO:0000256" key="3">
    <source>
        <dbReference type="ARBA" id="ARBA00022989"/>
    </source>
</evidence>
<dbReference type="InterPro" id="IPR013525">
    <property type="entry name" value="ABC2_TM"/>
</dbReference>
<keyword evidence="4 5" id="KW-0472">Membrane</keyword>
<keyword evidence="8" id="KW-1185">Reference proteome</keyword>
<feature type="domain" description="ABC-2 type transporter transmembrane" evidence="6">
    <location>
        <begin position="37"/>
        <end position="377"/>
    </location>
</feature>
<evidence type="ECO:0000256" key="2">
    <source>
        <dbReference type="ARBA" id="ARBA00022692"/>
    </source>
</evidence>
<keyword evidence="2 5" id="KW-0812">Transmembrane</keyword>
<feature type="transmembrane region" description="Helical" evidence="5">
    <location>
        <begin position="363"/>
        <end position="384"/>
    </location>
</feature>
<dbReference type="Proteomes" id="UP001597264">
    <property type="component" value="Unassembled WGS sequence"/>
</dbReference>
<evidence type="ECO:0000256" key="5">
    <source>
        <dbReference type="SAM" id="Phobius"/>
    </source>
</evidence>
<proteinExistence type="predicted"/>
<feature type="transmembrane region" description="Helical" evidence="5">
    <location>
        <begin position="314"/>
        <end position="333"/>
    </location>
</feature>
<comment type="caution">
    <text evidence="7">The sequence shown here is derived from an EMBL/GenBank/DDBJ whole genome shotgun (WGS) entry which is preliminary data.</text>
</comment>
<evidence type="ECO:0000313" key="7">
    <source>
        <dbReference type="EMBL" id="MFD1217155.1"/>
    </source>
</evidence>
<evidence type="ECO:0000256" key="4">
    <source>
        <dbReference type="ARBA" id="ARBA00023136"/>
    </source>
</evidence>
<accession>A0ABW3UBI0</accession>
<evidence type="ECO:0000313" key="8">
    <source>
        <dbReference type="Proteomes" id="UP001597264"/>
    </source>
</evidence>
<dbReference type="PANTHER" id="PTHR43471:SF3">
    <property type="entry name" value="ABC TRANSPORTER PERMEASE PROTEIN NATB"/>
    <property type="match status" value="1"/>
</dbReference>
<feature type="transmembrane region" description="Helical" evidence="5">
    <location>
        <begin position="239"/>
        <end position="259"/>
    </location>
</feature>
<dbReference type="RefSeq" id="WP_230435712.1">
    <property type="nucleotide sequence ID" value="NZ_CP087715.1"/>
</dbReference>
<sequence>MNLQRTIASWKQMTPLLRKELLEAWRDRRALVMAVSFALLFPAMMAGGTIFMAKKHSEEITRVALLGSEHAPLIEHQLQSPDMEVEPLDSGDPRTLLGGDYDLVLQVTEDFSQRYQAFRAPRLYLYVNSTDTGSGRAQRDLQERLGALQQMVITQRLTARGVAPQVLAPWQLETRDISTPSSRGALILATVPGLLILTLFVASLATSVDTSAGERERLSLETLLLQPLPPWQVITAKTLAVASIGWLGALMAIAALVALMPIMPLAEFGIQQATTAGGIIAMGLVLLPLALLIAVLQILLALRSQSFKDAQTQLSIFQIAPLVLLMVIDAAQIKLADSWQLLPLIGQQQWIKGLLVGDWVSPVWMLAGSGVTLLLVAVSVMLGARALGRESLLSAA</sequence>
<name>A0ABW3UBI0_9GAMM</name>